<name>A0A9W6WIR7_CANBO</name>
<accession>A0A9W6WIR7</accession>
<feature type="compositionally biased region" description="Acidic residues" evidence="1">
    <location>
        <begin position="107"/>
        <end position="121"/>
    </location>
</feature>
<feature type="compositionally biased region" description="Polar residues" evidence="1">
    <location>
        <begin position="149"/>
        <end position="165"/>
    </location>
</feature>
<sequence>MNRVKLTLVLTIFIKFIRFHLRRDKFSRNIGDANFEDDGYLEDEDGATDIADDDEESLIKTAKVFESIGITSKTLSEHNRLNESESKEEITSKLASSPVLDKLETSNDIEDDDEDEVEFITDDFSKSQISNDIPLTGEKTNHSRPRLNFKQSNALGITNNHYNNGSNQNSSSSSRKTSFQTRKSSSNSDYNLYRNNNHSFSDSRRPPPSPSVSTYYNLNQGQVSYPQLQNNMVTHMHYQQQVPSQPVYYYNGTSTPVHQQPTHYRSRQNSVHMMSPLVSKQGNIMTPQHQGQMDYFPPQMINTENQYAAPMPPAVLMQDGYGANSMVYVSPVPNFFRDQANGYFEDDVDTRQYNGRKNNNYKRNGGKKFYQNKFNSKMSRSDIDVSNHVDVDAVIEDDLVSVTESNVSYISGSNYYASGQPKSGSEINHNNKINSYDE</sequence>
<feature type="region of interest" description="Disordered" evidence="1">
    <location>
        <begin position="418"/>
        <end position="438"/>
    </location>
</feature>
<proteinExistence type="predicted"/>
<organism evidence="2 3">
    <name type="scientific">Candida boidinii</name>
    <name type="common">Yeast</name>
    <dbReference type="NCBI Taxonomy" id="5477"/>
    <lineage>
        <taxon>Eukaryota</taxon>
        <taxon>Fungi</taxon>
        <taxon>Dikarya</taxon>
        <taxon>Ascomycota</taxon>
        <taxon>Saccharomycotina</taxon>
        <taxon>Pichiomycetes</taxon>
        <taxon>Pichiales</taxon>
        <taxon>Pichiaceae</taxon>
        <taxon>Ogataea</taxon>
        <taxon>Ogataea/Candida clade</taxon>
    </lineage>
</organism>
<evidence type="ECO:0000256" key="1">
    <source>
        <dbReference type="SAM" id="MobiDB-lite"/>
    </source>
</evidence>
<dbReference type="Proteomes" id="UP001165120">
    <property type="component" value="Unassembled WGS sequence"/>
</dbReference>
<dbReference type="EMBL" id="BSXN01001281">
    <property type="protein sequence ID" value="GME72452.1"/>
    <property type="molecule type" value="Genomic_DNA"/>
</dbReference>
<feature type="compositionally biased region" description="Polar residues" evidence="1">
    <location>
        <begin position="187"/>
        <end position="198"/>
    </location>
</feature>
<protein>
    <submittedName>
        <fullName evidence="2">Unnamed protein product</fullName>
    </submittedName>
</protein>
<keyword evidence="3" id="KW-1185">Reference proteome</keyword>
<feature type="compositionally biased region" description="Low complexity" evidence="1">
    <location>
        <begin position="166"/>
        <end position="186"/>
    </location>
</feature>
<dbReference type="AlphaFoldDB" id="A0A9W6WIR7"/>
<feature type="compositionally biased region" description="Basic and acidic residues" evidence="1">
    <location>
        <begin position="76"/>
        <end position="91"/>
    </location>
</feature>
<feature type="region of interest" description="Disordered" evidence="1">
    <location>
        <begin position="76"/>
        <end position="216"/>
    </location>
</feature>
<gene>
    <name evidence="2" type="ORF">Cboi02_000361200</name>
</gene>
<evidence type="ECO:0000313" key="2">
    <source>
        <dbReference type="EMBL" id="GME72452.1"/>
    </source>
</evidence>
<comment type="caution">
    <text evidence="2">The sequence shown here is derived from an EMBL/GenBank/DDBJ whole genome shotgun (WGS) entry which is preliminary data.</text>
</comment>
<evidence type="ECO:0000313" key="3">
    <source>
        <dbReference type="Proteomes" id="UP001165120"/>
    </source>
</evidence>
<reference evidence="2" key="1">
    <citation type="submission" date="2023-04" db="EMBL/GenBank/DDBJ databases">
        <title>Candida boidinii NBRC 10035.</title>
        <authorList>
            <person name="Ichikawa N."/>
            <person name="Sato H."/>
            <person name="Tonouchi N."/>
        </authorList>
    </citation>
    <scope>NUCLEOTIDE SEQUENCE</scope>
    <source>
        <strain evidence="2">NBRC 10035</strain>
    </source>
</reference>